<accession>A0A3N4HIF5</accession>
<dbReference type="SUPFAM" id="SSF53067">
    <property type="entry name" value="Actin-like ATPase domain"/>
    <property type="match status" value="2"/>
</dbReference>
<dbReference type="OrthoDB" id="2394218at2759"/>
<reference evidence="1 2" key="1">
    <citation type="journal article" date="2018" name="Nat. Ecol. Evol.">
        <title>Pezizomycetes genomes reveal the molecular basis of ectomycorrhizal truffle lifestyle.</title>
        <authorList>
            <person name="Murat C."/>
            <person name="Payen T."/>
            <person name="Noel B."/>
            <person name="Kuo A."/>
            <person name="Morin E."/>
            <person name="Chen J."/>
            <person name="Kohler A."/>
            <person name="Krizsan K."/>
            <person name="Balestrini R."/>
            <person name="Da Silva C."/>
            <person name="Montanini B."/>
            <person name="Hainaut M."/>
            <person name="Levati E."/>
            <person name="Barry K.W."/>
            <person name="Belfiori B."/>
            <person name="Cichocki N."/>
            <person name="Clum A."/>
            <person name="Dockter R.B."/>
            <person name="Fauchery L."/>
            <person name="Guy J."/>
            <person name="Iotti M."/>
            <person name="Le Tacon F."/>
            <person name="Lindquist E.A."/>
            <person name="Lipzen A."/>
            <person name="Malagnac F."/>
            <person name="Mello A."/>
            <person name="Molinier V."/>
            <person name="Miyauchi S."/>
            <person name="Poulain J."/>
            <person name="Riccioni C."/>
            <person name="Rubini A."/>
            <person name="Sitrit Y."/>
            <person name="Splivallo R."/>
            <person name="Traeger S."/>
            <person name="Wang M."/>
            <person name="Zifcakova L."/>
            <person name="Wipf D."/>
            <person name="Zambonelli A."/>
            <person name="Paolocci F."/>
            <person name="Nowrousian M."/>
            <person name="Ottonello S."/>
            <person name="Baldrian P."/>
            <person name="Spatafora J.W."/>
            <person name="Henrissat B."/>
            <person name="Nagy L.G."/>
            <person name="Aury J.M."/>
            <person name="Wincker P."/>
            <person name="Grigoriev I.V."/>
            <person name="Bonfante P."/>
            <person name="Martin F.M."/>
        </authorList>
    </citation>
    <scope>NUCLEOTIDE SEQUENCE [LARGE SCALE GENOMIC DNA]</scope>
    <source>
        <strain evidence="1 2">RN42</strain>
    </source>
</reference>
<gene>
    <name evidence="1" type="ORF">BJ508DRAFT_335471</name>
</gene>
<proteinExistence type="predicted"/>
<dbReference type="EMBL" id="ML119885">
    <property type="protein sequence ID" value="RPA72011.1"/>
    <property type="molecule type" value="Genomic_DNA"/>
</dbReference>
<dbReference type="Gene3D" id="3.90.640.10">
    <property type="entry name" value="Actin, Chain A, domain 4"/>
    <property type="match status" value="1"/>
</dbReference>
<dbReference type="PANTHER" id="PTHR14187:SF5">
    <property type="entry name" value="HEAT SHOCK 70 KDA PROTEIN 12A"/>
    <property type="match status" value="1"/>
</dbReference>
<dbReference type="CDD" id="cd10170">
    <property type="entry name" value="ASKHA_NBD_HSP70"/>
    <property type="match status" value="1"/>
</dbReference>
<dbReference type="Proteomes" id="UP000275078">
    <property type="component" value="Unassembled WGS sequence"/>
</dbReference>
<dbReference type="Gene3D" id="3.30.420.40">
    <property type="match status" value="2"/>
</dbReference>
<dbReference type="AlphaFoldDB" id="A0A3N4HIF5"/>
<evidence type="ECO:0000313" key="2">
    <source>
        <dbReference type="Proteomes" id="UP000275078"/>
    </source>
</evidence>
<evidence type="ECO:0008006" key="3">
    <source>
        <dbReference type="Google" id="ProtNLM"/>
    </source>
</evidence>
<dbReference type="PANTHER" id="PTHR14187">
    <property type="entry name" value="ALPHA KINASE/ELONGATION FACTOR 2 KINASE"/>
    <property type="match status" value="1"/>
</dbReference>
<sequence>MRQTASPRPDQMALPDGTMRQTAAVSPKPVLAIAIDFGTSFSGISYKEAAKPYSELSKHFTSWPGISRVHTYYKVPTALAFPHDPNGEVLWGFAADKILQNPEPEYIRCVMFKPHLHDANDRIIESDSFPLSLPPGKTVADVTGIYLDLLFSHFEKEMKDSYSRNVFDYHILFTVPATFSETSTEGFRRIIAEKTEIGKQGIQFEVGTLTEPQAAAMHMIYEQPESEFADKPTFIVCDAGGGTVDVCSYQVIDASNPPNYKLDQVAVAEADYCGSALIEIAFQRFLLEEVGSETLSTATYAEKEKVRQLFIQHKEEFEDDPGRPNLHIALPSSLLADAAKIGQGKTGCISNKGGRALFLAIPRSSMREYFAESVNGAVKLLKSQLDHLKRQSHMSNDKPLVKYIYLVGGLGTSRYLKQAIQERISEIYPDIRVISPHSAHLAVLDGAARVLRQRLNVSIPDPIRTKLLQSSYGILVCVDFNPDIHDKKSPKVFKDAISGKRLVRDQISWFIKRGDSYDGSAKIIPKHLERTFNTPGVYYDQFVTSKVARDKLPRELGDDVRVVCKLKSDFSTIPKEELDVVKKEVPGTLGVLKRKKGYEAKFVMIMKLAAANVEFETQYKGQRRSDLLAVEWNLLEEARDTSGFARVEMPA</sequence>
<organism evidence="1 2">
    <name type="scientific">Ascobolus immersus RN42</name>
    <dbReference type="NCBI Taxonomy" id="1160509"/>
    <lineage>
        <taxon>Eukaryota</taxon>
        <taxon>Fungi</taxon>
        <taxon>Dikarya</taxon>
        <taxon>Ascomycota</taxon>
        <taxon>Pezizomycotina</taxon>
        <taxon>Pezizomycetes</taxon>
        <taxon>Pezizales</taxon>
        <taxon>Ascobolaceae</taxon>
        <taxon>Ascobolus</taxon>
    </lineage>
</organism>
<name>A0A3N4HIF5_ASCIM</name>
<dbReference type="InterPro" id="IPR043129">
    <property type="entry name" value="ATPase_NBD"/>
</dbReference>
<keyword evidence="2" id="KW-1185">Reference proteome</keyword>
<evidence type="ECO:0000313" key="1">
    <source>
        <dbReference type="EMBL" id="RPA72011.1"/>
    </source>
</evidence>
<dbReference type="STRING" id="1160509.A0A3N4HIF5"/>
<protein>
    <recommendedName>
        <fullName evidence="3">Actin-like ATPase domain-containing protein</fullName>
    </recommendedName>
</protein>